<dbReference type="InterPro" id="IPR001841">
    <property type="entry name" value="Znf_RING"/>
</dbReference>
<keyword evidence="7" id="KW-0862">Zinc</keyword>
<keyword evidence="4" id="KW-0479">Metal-binding</keyword>
<dbReference type="SUPFAM" id="SSF57850">
    <property type="entry name" value="RING/U-box"/>
    <property type="match status" value="1"/>
</dbReference>
<evidence type="ECO:0000256" key="5">
    <source>
        <dbReference type="ARBA" id="ARBA00022771"/>
    </source>
</evidence>
<evidence type="ECO:0000256" key="3">
    <source>
        <dbReference type="ARBA" id="ARBA00022679"/>
    </source>
</evidence>
<dbReference type="OrthoDB" id="1411524at2759"/>
<dbReference type="SMART" id="SM00184">
    <property type="entry name" value="RING"/>
    <property type="match status" value="1"/>
</dbReference>
<dbReference type="PANTHER" id="PTHR22937:SF163">
    <property type="entry name" value="RING-TYPE E3 UBIQUITIN TRANSFERASE"/>
    <property type="match status" value="1"/>
</dbReference>
<dbReference type="PROSITE" id="PS50089">
    <property type="entry name" value="ZF_RING_2"/>
    <property type="match status" value="1"/>
</dbReference>
<sequence length="502" mass="57144">MNRQGRNERIYNRREIIDENETIIPPMSVGAAPTQHSFSTSSLVSSRRVGEISSIANNHLRVNNDDVSLSESYGFVVPYMYDAQTHRRRCIDLPNNNLYSRNVRNINMNLSSNTVVESGSVSSTMNAIHSREYSTDFVLDQDVHVHLPLKRTSTMREFGEGSSSSGQARPTRGEHIGQSFSQQPMTTQHVQGINSIYAPNMINHYHFQTLNNMSPLLGRGIPYLGSLPIHPQQNVFSFGNIHQPNAIEWTPQINLHQQEHHHGTQTIMSPLVPSTTSSILENLQRSIATTPMIQVGGGNAEQQPLLQQTLDTELMRQMAIEWDPQVNLHQQEYHPSTQTTLSPHVPFTTSSIIENLQRSIVTSDDMIQVGGNVEQQPLFNQTLDPQLMREVTQTQDDATILNAEVLFQIFEDMYRQWRQSQNEQGLTEDEIINNIIHEKFEVTIEGDLENKEACCICRDRFINGEEIGKLDCGHIFHMDCIKLWLARKNLCPLCKRRGLVFY</sequence>
<reference evidence="12" key="2">
    <citation type="submission" date="2025-08" db="UniProtKB">
        <authorList>
            <consortium name="RefSeq"/>
        </authorList>
    </citation>
    <scope>IDENTIFICATION</scope>
    <source>
        <tissue evidence="12">Etiolated seedlings</tissue>
    </source>
</reference>
<accession>A0A3Q7XH59</accession>
<dbReference type="InterPro" id="IPR045191">
    <property type="entry name" value="MBR1/2-like"/>
</dbReference>
<gene>
    <name evidence="12" type="primary">LOC113787803</name>
</gene>
<dbReference type="InterPro" id="IPR013083">
    <property type="entry name" value="Znf_RING/FYVE/PHD"/>
</dbReference>
<evidence type="ECO:0000256" key="6">
    <source>
        <dbReference type="ARBA" id="ARBA00022786"/>
    </source>
</evidence>
<evidence type="ECO:0000256" key="2">
    <source>
        <dbReference type="ARBA" id="ARBA00012483"/>
    </source>
</evidence>
<protein>
    <recommendedName>
        <fullName evidence="2">RING-type E3 ubiquitin transferase</fullName>
        <ecNumber evidence="2">2.3.2.27</ecNumber>
    </recommendedName>
</protein>
<dbReference type="EC" id="2.3.2.27" evidence="2"/>
<dbReference type="Gene3D" id="3.30.40.10">
    <property type="entry name" value="Zinc/RING finger domain, C3HC4 (zinc finger)"/>
    <property type="match status" value="1"/>
</dbReference>
<feature type="domain" description="RING-type" evidence="10">
    <location>
        <begin position="454"/>
        <end position="495"/>
    </location>
</feature>
<evidence type="ECO:0000256" key="7">
    <source>
        <dbReference type="ARBA" id="ARBA00022833"/>
    </source>
</evidence>
<evidence type="ECO:0000256" key="9">
    <source>
        <dbReference type="SAM" id="MobiDB-lite"/>
    </source>
</evidence>
<evidence type="ECO:0000313" key="12">
    <source>
        <dbReference type="RefSeq" id="XP_027192959.1"/>
    </source>
</evidence>
<evidence type="ECO:0000259" key="10">
    <source>
        <dbReference type="PROSITE" id="PS50089"/>
    </source>
</evidence>
<dbReference type="GO" id="GO:0061630">
    <property type="term" value="F:ubiquitin protein ligase activity"/>
    <property type="evidence" value="ECO:0007669"/>
    <property type="project" value="UniProtKB-EC"/>
</dbReference>
<keyword evidence="6" id="KW-0833">Ubl conjugation pathway</keyword>
<dbReference type="AlphaFoldDB" id="A0A3Q7XH59"/>
<proteinExistence type="predicted"/>
<keyword evidence="11" id="KW-1185">Reference proteome</keyword>
<feature type="region of interest" description="Disordered" evidence="9">
    <location>
        <begin position="155"/>
        <end position="187"/>
    </location>
</feature>
<feature type="compositionally biased region" description="Polar residues" evidence="9">
    <location>
        <begin position="178"/>
        <end position="187"/>
    </location>
</feature>
<evidence type="ECO:0000313" key="11">
    <source>
        <dbReference type="Proteomes" id="UP000087171"/>
    </source>
</evidence>
<organism evidence="11 12">
    <name type="scientific">Cicer arietinum</name>
    <name type="common">Chickpea</name>
    <name type="synonym">Garbanzo</name>
    <dbReference type="NCBI Taxonomy" id="3827"/>
    <lineage>
        <taxon>Eukaryota</taxon>
        <taxon>Viridiplantae</taxon>
        <taxon>Streptophyta</taxon>
        <taxon>Embryophyta</taxon>
        <taxon>Tracheophyta</taxon>
        <taxon>Spermatophyta</taxon>
        <taxon>Magnoliopsida</taxon>
        <taxon>eudicotyledons</taxon>
        <taxon>Gunneridae</taxon>
        <taxon>Pentapetalae</taxon>
        <taxon>rosids</taxon>
        <taxon>fabids</taxon>
        <taxon>Fabales</taxon>
        <taxon>Fabaceae</taxon>
        <taxon>Papilionoideae</taxon>
        <taxon>50 kb inversion clade</taxon>
        <taxon>NPAAA clade</taxon>
        <taxon>Hologalegina</taxon>
        <taxon>IRL clade</taxon>
        <taxon>Cicereae</taxon>
        <taxon>Cicer</taxon>
    </lineage>
</organism>
<dbReference type="PANTHER" id="PTHR22937">
    <property type="entry name" value="E3 UBIQUITIN-PROTEIN LIGASE RNF165"/>
    <property type="match status" value="1"/>
</dbReference>
<reference evidence="11" key="1">
    <citation type="journal article" date="2013" name="Nat. Biotechnol.">
        <title>Draft genome sequence of chickpea (Cicer arietinum) provides a resource for trait improvement.</title>
        <authorList>
            <person name="Varshney R.K."/>
            <person name="Song C."/>
            <person name="Saxena R.K."/>
            <person name="Azam S."/>
            <person name="Yu S."/>
            <person name="Sharpe A.G."/>
            <person name="Cannon S."/>
            <person name="Baek J."/>
            <person name="Rosen B.D."/>
            <person name="Tar'an B."/>
            <person name="Millan T."/>
            <person name="Zhang X."/>
            <person name="Ramsay L.D."/>
            <person name="Iwata A."/>
            <person name="Wang Y."/>
            <person name="Nelson W."/>
            <person name="Farmer A.D."/>
            <person name="Gaur P.M."/>
            <person name="Soderlund C."/>
            <person name="Penmetsa R.V."/>
            <person name="Xu C."/>
            <person name="Bharti A.K."/>
            <person name="He W."/>
            <person name="Winter P."/>
            <person name="Zhao S."/>
            <person name="Hane J.K."/>
            <person name="Carrasquilla-Garcia N."/>
            <person name="Condie J.A."/>
            <person name="Upadhyaya H.D."/>
            <person name="Luo M.C."/>
            <person name="Thudi M."/>
            <person name="Gowda C.L."/>
            <person name="Singh N.P."/>
            <person name="Lichtenzveig J."/>
            <person name="Gali K.K."/>
            <person name="Rubio J."/>
            <person name="Nadarajan N."/>
            <person name="Dolezel J."/>
            <person name="Bansal K.C."/>
            <person name="Xu X."/>
            <person name="Edwards D."/>
            <person name="Zhang G."/>
            <person name="Kahl G."/>
            <person name="Gil J."/>
            <person name="Singh K.B."/>
            <person name="Datta S.K."/>
            <person name="Jackson S.A."/>
            <person name="Wang J."/>
            <person name="Cook D.R."/>
        </authorList>
    </citation>
    <scope>NUCLEOTIDE SEQUENCE [LARGE SCALE GENOMIC DNA]</scope>
    <source>
        <strain evidence="11">cv. CDC Frontier</strain>
    </source>
</reference>
<evidence type="ECO:0000256" key="8">
    <source>
        <dbReference type="PROSITE-ProRule" id="PRU00175"/>
    </source>
</evidence>
<evidence type="ECO:0000256" key="4">
    <source>
        <dbReference type="ARBA" id="ARBA00022723"/>
    </source>
</evidence>
<keyword evidence="5 8" id="KW-0863">Zinc-finger</keyword>
<comment type="catalytic activity">
    <reaction evidence="1">
        <text>S-ubiquitinyl-[E2 ubiquitin-conjugating enzyme]-L-cysteine + [acceptor protein]-L-lysine = [E2 ubiquitin-conjugating enzyme]-L-cysteine + N(6)-ubiquitinyl-[acceptor protein]-L-lysine.</text>
        <dbReference type="EC" id="2.3.2.27"/>
    </reaction>
</comment>
<dbReference type="Pfam" id="PF13639">
    <property type="entry name" value="zf-RING_2"/>
    <property type="match status" value="1"/>
</dbReference>
<dbReference type="GO" id="GO:0008270">
    <property type="term" value="F:zinc ion binding"/>
    <property type="evidence" value="ECO:0007669"/>
    <property type="project" value="UniProtKB-KW"/>
</dbReference>
<keyword evidence="3" id="KW-0808">Transferase</keyword>
<name>A0A3Q7XH59_CICAR</name>
<dbReference type="Proteomes" id="UP000087171">
    <property type="component" value="Chromosome Ca7"/>
</dbReference>
<evidence type="ECO:0000256" key="1">
    <source>
        <dbReference type="ARBA" id="ARBA00000900"/>
    </source>
</evidence>
<dbReference type="RefSeq" id="XP_027192959.1">
    <property type="nucleotide sequence ID" value="XM_027337158.1"/>
</dbReference>